<dbReference type="GO" id="GO:0008610">
    <property type="term" value="P:lipid biosynthetic process"/>
    <property type="evidence" value="ECO:0007669"/>
    <property type="project" value="TreeGrafter"/>
</dbReference>
<gene>
    <name evidence="3" type="ORF">F4560_004762</name>
</gene>
<feature type="domain" description="Thioesterase" evidence="2">
    <location>
        <begin position="22"/>
        <end position="223"/>
    </location>
</feature>
<dbReference type="Gene3D" id="3.40.50.1820">
    <property type="entry name" value="alpha/beta hydrolase"/>
    <property type="match status" value="1"/>
</dbReference>
<evidence type="ECO:0000259" key="2">
    <source>
        <dbReference type="Pfam" id="PF00975"/>
    </source>
</evidence>
<reference evidence="3 4" key="1">
    <citation type="submission" date="2020-08" db="EMBL/GenBank/DDBJ databases">
        <title>Sequencing the genomes of 1000 actinobacteria strains.</title>
        <authorList>
            <person name="Klenk H.-P."/>
        </authorList>
    </citation>
    <scope>NUCLEOTIDE SEQUENCE [LARGE SCALE GENOMIC DNA]</scope>
    <source>
        <strain evidence="3 4">DSM 45486</strain>
    </source>
</reference>
<dbReference type="Proteomes" id="UP000552097">
    <property type="component" value="Unassembled WGS sequence"/>
</dbReference>
<protein>
    <submittedName>
        <fullName evidence="3">Surfactin synthase thioesterase subunit</fullName>
    </submittedName>
</protein>
<dbReference type="Pfam" id="PF00975">
    <property type="entry name" value="Thioesterase"/>
    <property type="match status" value="1"/>
</dbReference>
<dbReference type="InterPro" id="IPR029058">
    <property type="entry name" value="AB_hydrolase_fold"/>
</dbReference>
<dbReference type="SUPFAM" id="SSF53474">
    <property type="entry name" value="alpha/beta-Hydrolases"/>
    <property type="match status" value="1"/>
</dbReference>
<evidence type="ECO:0000256" key="1">
    <source>
        <dbReference type="ARBA" id="ARBA00007169"/>
    </source>
</evidence>
<comment type="similarity">
    <text evidence="1">Belongs to the thioesterase family.</text>
</comment>
<keyword evidence="4" id="KW-1185">Reference proteome</keyword>
<dbReference type="InterPro" id="IPR012223">
    <property type="entry name" value="TEII"/>
</dbReference>
<dbReference type="PANTHER" id="PTHR11487:SF0">
    <property type="entry name" value="S-ACYL FATTY ACID SYNTHASE THIOESTERASE, MEDIUM CHAIN"/>
    <property type="match status" value="1"/>
</dbReference>
<dbReference type="RefSeq" id="WP_184923201.1">
    <property type="nucleotide sequence ID" value="NZ_JACHMO010000001.1"/>
</dbReference>
<sequence>MIGVNEDVLVRLAGPDEPELELVVFPGAGAGPSAVVAWRDLVPPTWRLSAVCLPGRGARFGEPVFEEPGRVADEVAAALAGVDRPVVFAGHSIGALWALETATRVPPALLVTAACQAPPPGGTVPTFEASEEDDREFIRDLLVALGVTDEDTLDELVDISVPVLRADIDLAARWAAPDIRLACPILSFYGTEDPTPSVPWSDYTATADVVTVPGDHYFFQNSGPAVVAELTARVAR</sequence>
<evidence type="ECO:0000313" key="3">
    <source>
        <dbReference type="EMBL" id="MBB5804994.1"/>
    </source>
</evidence>
<dbReference type="AlphaFoldDB" id="A0A7W9HMH5"/>
<organism evidence="3 4">
    <name type="scientific">Saccharothrix ecbatanensis</name>
    <dbReference type="NCBI Taxonomy" id="1105145"/>
    <lineage>
        <taxon>Bacteria</taxon>
        <taxon>Bacillati</taxon>
        <taxon>Actinomycetota</taxon>
        <taxon>Actinomycetes</taxon>
        <taxon>Pseudonocardiales</taxon>
        <taxon>Pseudonocardiaceae</taxon>
        <taxon>Saccharothrix</taxon>
    </lineage>
</organism>
<accession>A0A7W9HMH5</accession>
<evidence type="ECO:0000313" key="4">
    <source>
        <dbReference type="Proteomes" id="UP000552097"/>
    </source>
</evidence>
<name>A0A7W9HMH5_9PSEU</name>
<dbReference type="PANTHER" id="PTHR11487">
    <property type="entry name" value="THIOESTERASE"/>
    <property type="match status" value="1"/>
</dbReference>
<proteinExistence type="inferred from homology"/>
<dbReference type="InterPro" id="IPR001031">
    <property type="entry name" value="Thioesterase"/>
</dbReference>
<comment type="caution">
    <text evidence="3">The sequence shown here is derived from an EMBL/GenBank/DDBJ whole genome shotgun (WGS) entry which is preliminary data.</text>
</comment>
<dbReference type="EMBL" id="JACHMO010000001">
    <property type="protein sequence ID" value="MBB5804994.1"/>
    <property type="molecule type" value="Genomic_DNA"/>
</dbReference>